<evidence type="ECO:0000259" key="3">
    <source>
        <dbReference type="Pfam" id="PF24809"/>
    </source>
</evidence>
<dbReference type="PANTHER" id="PTHR10039">
    <property type="entry name" value="AMELOGENIN"/>
    <property type="match status" value="1"/>
</dbReference>
<dbReference type="InterPro" id="IPR002110">
    <property type="entry name" value="Ankyrin_rpt"/>
</dbReference>
<dbReference type="Pfam" id="PF24883">
    <property type="entry name" value="NPHP3_N"/>
    <property type="match status" value="1"/>
</dbReference>
<evidence type="ECO:0000259" key="4">
    <source>
        <dbReference type="Pfam" id="PF24883"/>
    </source>
</evidence>
<proteinExistence type="predicted"/>
<keyword evidence="2" id="KW-0040">ANK repeat</keyword>
<evidence type="ECO:0000256" key="2">
    <source>
        <dbReference type="PROSITE-ProRule" id="PRU00023"/>
    </source>
</evidence>
<evidence type="ECO:0000313" key="5">
    <source>
        <dbReference type="EMBL" id="KAF2135352.1"/>
    </source>
</evidence>
<dbReference type="Gene3D" id="1.25.40.20">
    <property type="entry name" value="Ankyrin repeat-containing domain"/>
    <property type="match status" value="2"/>
</dbReference>
<dbReference type="PANTHER" id="PTHR10039:SF14">
    <property type="entry name" value="NACHT DOMAIN-CONTAINING PROTEIN"/>
    <property type="match status" value="1"/>
</dbReference>
<dbReference type="OrthoDB" id="5418336at2759"/>
<feature type="repeat" description="ANK" evidence="2">
    <location>
        <begin position="912"/>
        <end position="940"/>
    </location>
</feature>
<dbReference type="Pfam" id="PF13637">
    <property type="entry name" value="Ank_4"/>
    <property type="match status" value="1"/>
</dbReference>
<dbReference type="Pfam" id="PF24809">
    <property type="entry name" value="DUF7708"/>
    <property type="match status" value="1"/>
</dbReference>
<evidence type="ECO:0000313" key="6">
    <source>
        <dbReference type="Proteomes" id="UP000799438"/>
    </source>
</evidence>
<keyword evidence="1" id="KW-0677">Repeat</keyword>
<gene>
    <name evidence="5" type="ORF">K452DRAFT_333149</name>
</gene>
<dbReference type="InterPro" id="IPR056125">
    <property type="entry name" value="DUF7708"/>
</dbReference>
<protein>
    <submittedName>
        <fullName evidence="5">Uncharacterized protein</fullName>
    </submittedName>
</protein>
<dbReference type="EMBL" id="ML995596">
    <property type="protein sequence ID" value="KAF2135352.1"/>
    <property type="molecule type" value="Genomic_DNA"/>
</dbReference>
<feature type="repeat" description="ANK" evidence="2">
    <location>
        <begin position="810"/>
        <end position="839"/>
    </location>
</feature>
<evidence type="ECO:0000256" key="1">
    <source>
        <dbReference type="ARBA" id="ARBA00022737"/>
    </source>
</evidence>
<reference evidence="5" key="1">
    <citation type="journal article" date="2020" name="Stud. Mycol.">
        <title>101 Dothideomycetes genomes: a test case for predicting lifestyles and emergence of pathogens.</title>
        <authorList>
            <person name="Haridas S."/>
            <person name="Albert R."/>
            <person name="Binder M."/>
            <person name="Bloem J."/>
            <person name="Labutti K."/>
            <person name="Salamov A."/>
            <person name="Andreopoulos B."/>
            <person name="Baker S."/>
            <person name="Barry K."/>
            <person name="Bills G."/>
            <person name="Bluhm B."/>
            <person name="Cannon C."/>
            <person name="Castanera R."/>
            <person name="Culley D."/>
            <person name="Daum C."/>
            <person name="Ezra D."/>
            <person name="Gonzalez J."/>
            <person name="Henrissat B."/>
            <person name="Kuo A."/>
            <person name="Liang C."/>
            <person name="Lipzen A."/>
            <person name="Lutzoni F."/>
            <person name="Magnuson J."/>
            <person name="Mondo S."/>
            <person name="Nolan M."/>
            <person name="Ohm R."/>
            <person name="Pangilinan J."/>
            <person name="Park H.-J."/>
            <person name="Ramirez L."/>
            <person name="Alfaro M."/>
            <person name="Sun H."/>
            <person name="Tritt A."/>
            <person name="Yoshinaga Y."/>
            <person name="Zwiers L.-H."/>
            <person name="Turgeon B."/>
            <person name="Goodwin S."/>
            <person name="Spatafora J."/>
            <person name="Crous P."/>
            <person name="Grigoriev I."/>
        </authorList>
    </citation>
    <scope>NUCLEOTIDE SEQUENCE</scope>
    <source>
        <strain evidence="5">CBS 121167</strain>
    </source>
</reference>
<dbReference type="InterPro" id="IPR056884">
    <property type="entry name" value="NPHP3-like_N"/>
</dbReference>
<dbReference type="PROSITE" id="PS50088">
    <property type="entry name" value="ANK_REPEAT"/>
    <property type="match status" value="2"/>
</dbReference>
<accession>A0A6A6ATL5</accession>
<sequence length="1106" mass="125093">MAAKEGEPSSKNLDVHERALTSERWDEAKQHLKLKERKFLEKACEGFDQPLPSALQSSISTQQRHCDDKHWLSYTNENGETVYLRSVLEEIAGYIEKFKQFGDQIVQFAPNYAAIPWAAIRLVLQITVNDVQIFTEMAEGVRKVARVVDFYGECKAKYLHGSSNFKEMLSDSIVKLYVSVLKYLIAAQKYYSQQSFRRFLENIYLRSETVKYLLRDIEDDAREAKDRVQRVASEDTDKKINEGFKSMHQHLEPSLNDRRKSLLERIAGTFTDNELDIAREIRHRNTCNWMLQRPSFQAWKSCTADHVYLLWIHGGPGFGKTSTVSFLVGDTKADNDPAVIVCSWVAQMIRINDDAVELADEHLPLTLEPSTGTIWRIFEDMGKAIDKAAYVVDGFDERSPVNNIAKHDTTDRRLSFLDTLVNRIAKTKAHVLVVSRDIAVIRSCLGKGRLWPHDVVAYEYSISKNDTKRDIQTCCSTEFQTINCRERRVLKRETSKKCDGMFLIWHYLREELQHAHSNRARKNVLLATSQYIEDLYARELRRILGPDAKPSDRNQAVSILRLVFISLRPLEVAEMTKILTLLLDDSHEHFTYDKTCLPDGWKDNFSDYVNDQIRRPCGPLIELRKPSGRQNGIGKHTVHFYHCTVKEYFLQTNFHMPQTDDLNMEDAKVHHNWLAKICLQYLCYDIFNVNFPDDGPSEMASGNEPKAPPEANDYPFFRYACRFWHEHAIQEGVTSFEVNELALRLFDPSKTNWKTWATIFERNLCTEKFGIAHQNLEPRGINPSPLYYAAAPVSPYPGISLNDEGGVLGTPLQAAAGINHIEVVKYILKHGGDVNQIAGYFRCALTAAAANASPEVVQLLLDAGAAKQFLVEYPKLKFSPQVVASKNERLENLKLLAANGFSLSLPDGYFQPLGAAVAAGHTEVVRWLLENGANPNRRGMKRRHPILNAATHGHSEALWPSMSGGGSFEEGTQSALKSSISGAEEDYDAADVVSALCGKWRGSSTSLRTHRNVGAVGTLEMTLDRSCFETQGITVTFKATGTDDIGVFKIFGKAIGLSSLWWFKLYERRRCLYEATLNGPDGKMTGTWGANSTDTSGTFELTKVEL</sequence>
<dbReference type="RefSeq" id="XP_033391070.1">
    <property type="nucleotide sequence ID" value="XM_033545167.1"/>
</dbReference>
<dbReference type="SUPFAM" id="SSF52540">
    <property type="entry name" value="P-loop containing nucleoside triphosphate hydrolases"/>
    <property type="match status" value="1"/>
</dbReference>
<dbReference type="InterPro" id="IPR036770">
    <property type="entry name" value="Ankyrin_rpt-contain_sf"/>
</dbReference>
<feature type="domain" description="Nephrocystin 3-like N-terminal" evidence="4">
    <location>
        <begin position="285"/>
        <end position="436"/>
    </location>
</feature>
<name>A0A6A6ATL5_9PEZI</name>
<dbReference type="PROSITE" id="PS50297">
    <property type="entry name" value="ANK_REP_REGION"/>
    <property type="match status" value="2"/>
</dbReference>
<dbReference type="Proteomes" id="UP000799438">
    <property type="component" value="Unassembled WGS sequence"/>
</dbReference>
<dbReference type="Pfam" id="PF12796">
    <property type="entry name" value="Ank_2"/>
    <property type="match status" value="1"/>
</dbReference>
<dbReference type="SMART" id="SM00248">
    <property type="entry name" value="ANK"/>
    <property type="match status" value="4"/>
</dbReference>
<keyword evidence="6" id="KW-1185">Reference proteome</keyword>
<organism evidence="5 6">
    <name type="scientific">Aplosporella prunicola CBS 121167</name>
    <dbReference type="NCBI Taxonomy" id="1176127"/>
    <lineage>
        <taxon>Eukaryota</taxon>
        <taxon>Fungi</taxon>
        <taxon>Dikarya</taxon>
        <taxon>Ascomycota</taxon>
        <taxon>Pezizomycotina</taxon>
        <taxon>Dothideomycetes</taxon>
        <taxon>Dothideomycetes incertae sedis</taxon>
        <taxon>Botryosphaeriales</taxon>
        <taxon>Aplosporellaceae</taxon>
        <taxon>Aplosporella</taxon>
    </lineage>
</organism>
<dbReference type="InterPro" id="IPR027417">
    <property type="entry name" value="P-loop_NTPase"/>
</dbReference>
<dbReference type="GeneID" id="54302665"/>
<feature type="domain" description="DUF7708" evidence="3">
    <location>
        <begin position="87"/>
        <end position="226"/>
    </location>
</feature>
<dbReference type="SUPFAM" id="SSF48403">
    <property type="entry name" value="Ankyrin repeat"/>
    <property type="match status" value="1"/>
</dbReference>
<dbReference type="AlphaFoldDB" id="A0A6A6ATL5"/>